<dbReference type="GO" id="GO:0031412">
    <property type="term" value="P:gas vesicle organization"/>
    <property type="evidence" value="ECO:0007669"/>
    <property type="project" value="InterPro"/>
</dbReference>
<sequence length="280" mass="29900">MTDTGVYLYAITPETVRGDGLTGIGQAPVYAITHRGLAAHASAVPLDRFGEEPLRRNLEDLDWVEEVARAHHRVVSALAAEGATAPVRLVVVYTGDEQIRDLLDRRHDAFAEVLELVDGRQEWGVKAYATPVPSGGGSGEGRVPAGRGGSGGAKGGGAGLAYLQRRKAALRSRDDLWRRGAAQAERLHAALSAIAVAGRRHRPQDPRLSGRSDCMVLNGAYLLDPDRLPRFTAVLDAFQGQGLDIELTGPWAPYSFTTLELDPPGGAEPAGDTEEGADRR</sequence>
<evidence type="ECO:0000256" key="2">
    <source>
        <dbReference type="ARBA" id="ARBA00035108"/>
    </source>
</evidence>
<evidence type="ECO:0000256" key="1">
    <source>
        <dbReference type="ARBA" id="ARBA00022987"/>
    </source>
</evidence>
<dbReference type="InterPro" id="IPR009430">
    <property type="entry name" value="GvpL/GvpF"/>
</dbReference>
<dbReference type="AlphaFoldDB" id="D6Y9P6"/>
<keyword evidence="6" id="KW-1185">Reference proteome</keyword>
<dbReference type="HOGENOM" id="CLU_065736_0_0_11"/>
<dbReference type="PANTHER" id="PTHR36852:SF1">
    <property type="entry name" value="PROTEIN GVPL 2"/>
    <property type="match status" value="1"/>
</dbReference>
<dbReference type="KEGG" id="tbi:Tbis_3387"/>
<evidence type="ECO:0000256" key="3">
    <source>
        <dbReference type="ARBA" id="ARBA00035643"/>
    </source>
</evidence>
<feature type="compositionally biased region" description="Acidic residues" evidence="4">
    <location>
        <begin position="271"/>
        <end position="280"/>
    </location>
</feature>
<dbReference type="RefSeq" id="WP_013133610.1">
    <property type="nucleotide sequence ID" value="NC_014165.1"/>
</dbReference>
<dbReference type="Pfam" id="PF06386">
    <property type="entry name" value="GvpL_GvpF"/>
    <property type="match status" value="1"/>
</dbReference>
<comment type="subcellular location">
    <subcellularLocation>
        <location evidence="2">Gas vesicle</location>
    </subcellularLocation>
</comment>
<evidence type="ECO:0000313" key="5">
    <source>
        <dbReference type="EMBL" id="ADG90077.1"/>
    </source>
</evidence>
<dbReference type="Proteomes" id="UP000006640">
    <property type="component" value="Chromosome"/>
</dbReference>
<protein>
    <submittedName>
        <fullName evidence="5">Gas vesicle synthesis GvpLGvpF</fullName>
    </submittedName>
</protein>
<dbReference type="GO" id="GO:0031411">
    <property type="term" value="C:gas vesicle"/>
    <property type="evidence" value="ECO:0007669"/>
    <property type="project" value="UniProtKB-SubCell"/>
</dbReference>
<proteinExistence type="inferred from homology"/>
<feature type="compositionally biased region" description="Gly residues" evidence="4">
    <location>
        <begin position="134"/>
        <end position="155"/>
    </location>
</feature>
<evidence type="ECO:0000313" key="6">
    <source>
        <dbReference type="Proteomes" id="UP000006640"/>
    </source>
</evidence>
<keyword evidence="1" id="KW-0304">Gas vesicle</keyword>
<organism evidence="5 6">
    <name type="scientific">Thermobispora bispora (strain ATCC 19993 / DSM 43833 / CBS 139.67 / JCM 10125 / KCTC 9307 / NBRC 14880 / R51)</name>
    <dbReference type="NCBI Taxonomy" id="469371"/>
    <lineage>
        <taxon>Bacteria</taxon>
        <taxon>Bacillati</taxon>
        <taxon>Actinomycetota</taxon>
        <taxon>Actinomycetes</taxon>
        <taxon>Streptosporangiales</taxon>
        <taxon>Streptosporangiaceae</taxon>
        <taxon>Thermobispora</taxon>
    </lineage>
</organism>
<feature type="region of interest" description="Disordered" evidence="4">
    <location>
        <begin position="258"/>
        <end position="280"/>
    </location>
</feature>
<dbReference type="PANTHER" id="PTHR36852">
    <property type="entry name" value="PROTEIN GVPL 2"/>
    <property type="match status" value="1"/>
</dbReference>
<dbReference type="EMBL" id="CP001874">
    <property type="protein sequence ID" value="ADG90077.1"/>
    <property type="molecule type" value="Genomic_DNA"/>
</dbReference>
<accession>D6Y9P6</accession>
<evidence type="ECO:0000256" key="4">
    <source>
        <dbReference type="SAM" id="MobiDB-lite"/>
    </source>
</evidence>
<name>D6Y9P6_THEBD</name>
<dbReference type="STRING" id="469371.Tbis_3387"/>
<comment type="similarity">
    <text evidence="3">Belongs to the gas vesicle GvpF/GvpL family.</text>
</comment>
<feature type="region of interest" description="Disordered" evidence="4">
    <location>
        <begin position="131"/>
        <end position="155"/>
    </location>
</feature>
<gene>
    <name evidence="5" type="ordered locus">Tbis_3387</name>
</gene>
<dbReference type="eggNOG" id="ENOG5031T6B">
    <property type="taxonomic scope" value="Bacteria"/>
</dbReference>
<reference evidence="5 6" key="1">
    <citation type="submission" date="2010-01" db="EMBL/GenBank/DDBJ databases">
        <title>The complete genome of Thermobispora bispora DSM 43833.</title>
        <authorList>
            <consortium name="US DOE Joint Genome Institute (JGI-PGF)"/>
            <person name="Lucas S."/>
            <person name="Copeland A."/>
            <person name="Lapidus A."/>
            <person name="Glavina del Rio T."/>
            <person name="Dalin E."/>
            <person name="Tice H."/>
            <person name="Bruce D."/>
            <person name="Goodwin L."/>
            <person name="Pitluck S."/>
            <person name="Kyrpides N."/>
            <person name="Mavromatis K."/>
            <person name="Ivanova N."/>
            <person name="Mikhailova N."/>
            <person name="Chertkov O."/>
            <person name="Brettin T."/>
            <person name="Detter J.C."/>
            <person name="Han C."/>
            <person name="Larimer F."/>
            <person name="Land M."/>
            <person name="Hauser L."/>
            <person name="Markowitz V."/>
            <person name="Cheng J.-F."/>
            <person name="Hugenholtz P."/>
            <person name="Woyke T."/>
            <person name="Wu D."/>
            <person name="Jando M."/>
            <person name="Schneider S."/>
            <person name="Klenk H.-P."/>
            <person name="Eisen J.A."/>
        </authorList>
    </citation>
    <scope>NUCLEOTIDE SEQUENCE [LARGE SCALE GENOMIC DNA]</scope>
    <source>
        <strain evidence="6">ATCC 19993 / DSM 43833 / CBS 139.67 / JCM 10125 / KCTC 9307 / NBRC 14880 / R51</strain>
    </source>
</reference>